<proteinExistence type="predicted"/>
<evidence type="ECO:0000313" key="4">
    <source>
        <dbReference type="Proteomes" id="UP000481153"/>
    </source>
</evidence>
<comment type="caution">
    <text evidence="3">The sequence shown here is derived from an EMBL/GenBank/DDBJ whole genome shotgun (WGS) entry which is preliminary data.</text>
</comment>
<dbReference type="Pfam" id="PF04937">
    <property type="entry name" value="DUF659"/>
    <property type="match status" value="1"/>
</dbReference>
<gene>
    <name evidence="3" type="ORF">Ae201684_018134</name>
</gene>
<dbReference type="SUPFAM" id="SSF53098">
    <property type="entry name" value="Ribonuclease H-like"/>
    <property type="match status" value="1"/>
</dbReference>
<feature type="domain" description="DUF659" evidence="2">
    <location>
        <begin position="4"/>
        <end position="86"/>
    </location>
</feature>
<evidence type="ECO:0000313" key="3">
    <source>
        <dbReference type="EMBL" id="KAF0722815.1"/>
    </source>
</evidence>
<sequence length="355" mass="39136">MTADEKTIYVASVKSKDKSHTSQWIANDTTRVIDLLESTHNGCSIGGLVTDNAAANKAAWKILKDKYPSKFYYGCASHALQLIVKTLVGEDNDPKNPFSSLKSAAHHALGIANFFRNHHVEKAKFEASLAACNLPKLVRSAKTRWGLVKGCALSIDRSSEVLASLVVKGATVTNTCYQVMSPMGEYTVALTTLDIIDLEAGLATEHPNQTLTASILRTITRWVLCHEPLPFENLEKIRRTKAQDPNGASLTIQVVAEHMQSKNEEIKLDREDTATSALLKAQRQQRWTNVEIQRQEVNMTELATLNEIGSPRHGQTKRRSPSHSPTRTPGQTTVCPGGPLRDPVTTQHYYGKANL</sequence>
<keyword evidence="4" id="KW-1185">Reference proteome</keyword>
<dbReference type="InterPro" id="IPR012337">
    <property type="entry name" value="RNaseH-like_sf"/>
</dbReference>
<dbReference type="EMBL" id="VJMJ01000322">
    <property type="protein sequence ID" value="KAF0722815.1"/>
    <property type="molecule type" value="Genomic_DNA"/>
</dbReference>
<feature type="region of interest" description="Disordered" evidence="1">
    <location>
        <begin position="306"/>
        <end position="355"/>
    </location>
</feature>
<accession>A0A6G0W9A8</accession>
<reference evidence="3 4" key="1">
    <citation type="submission" date="2019-07" db="EMBL/GenBank/DDBJ databases">
        <title>Genomics analysis of Aphanomyces spp. identifies a new class of oomycete effector associated with host adaptation.</title>
        <authorList>
            <person name="Gaulin E."/>
        </authorList>
    </citation>
    <scope>NUCLEOTIDE SEQUENCE [LARGE SCALE GENOMIC DNA]</scope>
    <source>
        <strain evidence="3 4">ATCC 201684</strain>
    </source>
</reference>
<dbReference type="AlphaFoldDB" id="A0A6G0W9A8"/>
<dbReference type="Proteomes" id="UP000481153">
    <property type="component" value="Unassembled WGS sequence"/>
</dbReference>
<dbReference type="VEuPathDB" id="FungiDB:AeMF1_000559"/>
<protein>
    <recommendedName>
        <fullName evidence="2">DUF659 domain-containing protein</fullName>
    </recommendedName>
</protein>
<evidence type="ECO:0000256" key="1">
    <source>
        <dbReference type="SAM" id="MobiDB-lite"/>
    </source>
</evidence>
<organism evidence="3 4">
    <name type="scientific">Aphanomyces euteiches</name>
    <dbReference type="NCBI Taxonomy" id="100861"/>
    <lineage>
        <taxon>Eukaryota</taxon>
        <taxon>Sar</taxon>
        <taxon>Stramenopiles</taxon>
        <taxon>Oomycota</taxon>
        <taxon>Saprolegniomycetes</taxon>
        <taxon>Saprolegniales</taxon>
        <taxon>Verrucalvaceae</taxon>
        <taxon>Aphanomyces</taxon>
    </lineage>
</organism>
<evidence type="ECO:0000259" key="2">
    <source>
        <dbReference type="Pfam" id="PF04937"/>
    </source>
</evidence>
<name>A0A6G0W9A8_9STRA</name>
<feature type="compositionally biased region" description="Polar residues" evidence="1">
    <location>
        <begin position="322"/>
        <end position="334"/>
    </location>
</feature>
<dbReference type="InterPro" id="IPR007021">
    <property type="entry name" value="DUF659"/>
</dbReference>